<dbReference type="AlphaFoldDB" id="A0A1M4XWH5"/>
<sequence length="304" mass="31378">MKVYRLSITLAMAVSLVLLSYVVPKADLPLSFGGISGVLSSYTSGVPLNPSVNDPGDIKSVLGSSACSAAASQSCEMAVMGALNLGRASMGLSPYQLPFGFYQLAPESQLLLLINQDRATYGLAPIMGFLPGLNQAARSGALNNQDPNVGANQTVNGANLVAVGSNWYGSTVSSNALVVYYIWMYDDGFGSSNLGCPEPGFPGCWMHRDNLLLGGGGSNGVFMGMGQSSNPEFSYSFAVVVAGGTYASGSSLPVEDPYSELNSSVSADTAGDQGYWLVAADGGVFSFGDANFYGSMGGQHLNAP</sequence>
<dbReference type="EMBL" id="FQUL01000047">
    <property type="protein sequence ID" value="SHE97927.1"/>
    <property type="molecule type" value="Genomic_DNA"/>
</dbReference>
<proteinExistence type="predicted"/>
<protein>
    <submittedName>
        <fullName evidence="1">Uncharacterized protein</fullName>
    </submittedName>
</protein>
<organism evidence="1 2">
    <name type="scientific">Ferrithrix thermotolerans DSM 19514</name>
    <dbReference type="NCBI Taxonomy" id="1121881"/>
    <lineage>
        <taxon>Bacteria</taxon>
        <taxon>Bacillati</taxon>
        <taxon>Actinomycetota</taxon>
        <taxon>Acidimicrobiia</taxon>
        <taxon>Acidimicrobiales</taxon>
        <taxon>Acidimicrobiaceae</taxon>
        <taxon>Ferrithrix</taxon>
    </lineage>
</organism>
<dbReference type="RefSeq" id="WP_143146529.1">
    <property type="nucleotide sequence ID" value="NZ_FQUL01000047.1"/>
</dbReference>
<accession>A0A1M4XWH5</accession>
<name>A0A1M4XWH5_9ACTN</name>
<keyword evidence="2" id="KW-1185">Reference proteome</keyword>
<dbReference type="OrthoDB" id="9775889at2"/>
<evidence type="ECO:0000313" key="1">
    <source>
        <dbReference type="EMBL" id="SHE97927.1"/>
    </source>
</evidence>
<evidence type="ECO:0000313" key="2">
    <source>
        <dbReference type="Proteomes" id="UP000184295"/>
    </source>
</evidence>
<dbReference type="Proteomes" id="UP000184295">
    <property type="component" value="Unassembled WGS sequence"/>
</dbReference>
<reference evidence="2" key="1">
    <citation type="submission" date="2016-11" db="EMBL/GenBank/DDBJ databases">
        <authorList>
            <person name="Varghese N."/>
            <person name="Submissions S."/>
        </authorList>
    </citation>
    <scope>NUCLEOTIDE SEQUENCE [LARGE SCALE GENOMIC DNA]</scope>
    <source>
        <strain evidence="2">DSM 19514</strain>
    </source>
</reference>
<feature type="non-terminal residue" evidence="1">
    <location>
        <position position="304"/>
    </location>
</feature>
<gene>
    <name evidence="1" type="ORF">SAMN02745225_02167</name>
</gene>